<name>A0ABV6JR34_9PROT</name>
<comment type="caution">
    <text evidence="2">The sequence shown here is derived from an EMBL/GenBank/DDBJ whole genome shotgun (WGS) entry which is preliminary data.</text>
</comment>
<dbReference type="EMBL" id="JBHLUN010000005">
    <property type="protein sequence ID" value="MFC0408174.1"/>
    <property type="molecule type" value="Genomic_DNA"/>
</dbReference>
<dbReference type="RefSeq" id="WP_377043918.1">
    <property type="nucleotide sequence ID" value="NZ_JBHLUN010000005.1"/>
</dbReference>
<accession>A0ABV6JR34</accession>
<sequence length="87" mass="9593">MGAVTGTVVFFLVWWTTLFAVLPLGVRPDVEGHNTTGGWRGAPLRTRVGRVVLINTLVATVVWVGIEAVVRSDWMSFRHGWWAMGGN</sequence>
<dbReference type="InterPro" id="IPR009935">
    <property type="entry name" value="DUF1467"/>
</dbReference>
<feature type="transmembrane region" description="Helical" evidence="1">
    <location>
        <begin position="6"/>
        <end position="26"/>
    </location>
</feature>
<proteinExistence type="predicted"/>
<evidence type="ECO:0000313" key="3">
    <source>
        <dbReference type="Proteomes" id="UP001589865"/>
    </source>
</evidence>
<feature type="transmembrane region" description="Helical" evidence="1">
    <location>
        <begin position="47"/>
        <end position="66"/>
    </location>
</feature>
<keyword evidence="1" id="KW-0812">Transmembrane</keyword>
<evidence type="ECO:0000256" key="1">
    <source>
        <dbReference type="SAM" id="Phobius"/>
    </source>
</evidence>
<gene>
    <name evidence="2" type="ORF">ACFFGY_07940</name>
</gene>
<evidence type="ECO:0000313" key="2">
    <source>
        <dbReference type="EMBL" id="MFC0408174.1"/>
    </source>
</evidence>
<dbReference type="Pfam" id="PF07330">
    <property type="entry name" value="DUF1467"/>
    <property type="match status" value="1"/>
</dbReference>
<keyword evidence="1" id="KW-1133">Transmembrane helix</keyword>
<reference evidence="2 3" key="1">
    <citation type="submission" date="2024-09" db="EMBL/GenBank/DDBJ databases">
        <authorList>
            <person name="Sun Q."/>
            <person name="Mori K."/>
        </authorList>
    </citation>
    <scope>NUCLEOTIDE SEQUENCE [LARGE SCALE GENOMIC DNA]</scope>
    <source>
        <strain evidence="2 3">TBRC 5777</strain>
    </source>
</reference>
<keyword evidence="1" id="KW-0472">Membrane</keyword>
<dbReference type="Proteomes" id="UP001589865">
    <property type="component" value="Unassembled WGS sequence"/>
</dbReference>
<keyword evidence="3" id="KW-1185">Reference proteome</keyword>
<protein>
    <submittedName>
        <fullName evidence="2">DUF1467 family protein</fullName>
    </submittedName>
</protein>
<organism evidence="2 3">
    <name type="scientific">Roseomonas elaeocarpi</name>
    <dbReference type="NCBI Taxonomy" id="907779"/>
    <lineage>
        <taxon>Bacteria</taxon>
        <taxon>Pseudomonadati</taxon>
        <taxon>Pseudomonadota</taxon>
        <taxon>Alphaproteobacteria</taxon>
        <taxon>Acetobacterales</taxon>
        <taxon>Roseomonadaceae</taxon>
        <taxon>Roseomonas</taxon>
    </lineage>
</organism>